<keyword evidence="2" id="KW-1185">Reference proteome</keyword>
<dbReference type="KEGG" id="dci:108252269"/>
<dbReference type="AlphaFoldDB" id="A0A3Q0IV86"/>
<feature type="compositionally biased region" description="Basic and acidic residues" evidence="1">
    <location>
        <begin position="367"/>
        <end position="377"/>
    </location>
</feature>
<sequence length="402" mass="47787">MATNYEPQQVGVRNIHKLPYEQDDLPNHRMDILNYIQGQQTTSTGESNQKLHENEIQAINPKQDTTKQFMTPNKQKSKPSTPNKINKSDRVNHVKSSSDELDNDRQNSQENRHINTESHLIEPVESYSVWKYKNQHMFVRDTEQVTRKENDNYSSPTQYNRHEDEEYREVRSHKLPYKTNYEPQQVGVRNIHKLPYEQDDLPNHRMDHLNYIQGRQSPNVDYVQNRHDQVRLEDEYLVNKKPVSKSNWRNVSPMTQDNLEPPLTRYNEAMAYQFKRSDGHNSVSELCRIVEFQTKHIEFLNEQIYNLTMQNKALSNLTKHLKTLEDNRTEEMEFMKTNFEKIQQSILNMNKENAPPTNIKSASNQKTESKEKVDDHLDKIEKRLMDSRVLLIKKQSPRKRKK</sequence>
<feature type="region of interest" description="Disordered" evidence="1">
    <location>
        <begin position="349"/>
        <end position="377"/>
    </location>
</feature>
<feature type="region of interest" description="Disordered" evidence="1">
    <location>
        <begin position="59"/>
        <end position="116"/>
    </location>
</feature>
<dbReference type="Proteomes" id="UP000079169">
    <property type="component" value="Unplaced"/>
</dbReference>
<dbReference type="RefSeq" id="XP_026678563.1">
    <property type="nucleotide sequence ID" value="XM_026822762.1"/>
</dbReference>
<name>A0A3Q0IV86_DIACI</name>
<proteinExistence type="predicted"/>
<dbReference type="GeneID" id="108252269"/>
<organism evidence="2 3">
    <name type="scientific">Diaphorina citri</name>
    <name type="common">Asian citrus psyllid</name>
    <dbReference type="NCBI Taxonomy" id="121845"/>
    <lineage>
        <taxon>Eukaryota</taxon>
        <taxon>Metazoa</taxon>
        <taxon>Ecdysozoa</taxon>
        <taxon>Arthropoda</taxon>
        <taxon>Hexapoda</taxon>
        <taxon>Insecta</taxon>
        <taxon>Pterygota</taxon>
        <taxon>Neoptera</taxon>
        <taxon>Paraneoptera</taxon>
        <taxon>Hemiptera</taxon>
        <taxon>Sternorrhyncha</taxon>
        <taxon>Psylloidea</taxon>
        <taxon>Psyllidae</taxon>
        <taxon>Diaphorininae</taxon>
        <taxon>Diaphorina</taxon>
    </lineage>
</organism>
<reference evidence="3" key="1">
    <citation type="submission" date="2025-08" db="UniProtKB">
        <authorList>
            <consortium name="RefSeq"/>
        </authorList>
    </citation>
    <scope>IDENTIFICATION</scope>
</reference>
<evidence type="ECO:0000256" key="1">
    <source>
        <dbReference type="SAM" id="MobiDB-lite"/>
    </source>
</evidence>
<gene>
    <name evidence="3" type="primary">LOC108252269</name>
</gene>
<accession>A0A3Q0IV86</accession>
<feature type="region of interest" description="Disordered" evidence="1">
    <location>
        <begin position="145"/>
        <end position="169"/>
    </location>
</feature>
<dbReference type="PaxDb" id="121845-A0A3Q0IV86"/>
<protein>
    <submittedName>
        <fullName evidence="3">Uncharacterized protein LOC108252269</fullName>
    </submittedName>
</protein>
<feature type="compositionally biased region" description="Polar residues" evidence="1">
    <location>
        <begin position="349"/>
        <end position="366"/>
    </location>
</feature>
<feature type="compositionally biased region" description="Polar residues" evidence="1">
    <location>
        <begin position="60"/>
        <end position="85"/>
    </location>
</feature>
<evidence type="ECO:0000313" key="3">
    <source>
        <dbReference type="RefSeq" id="XP_026678563.1"/>
    </source>
</evidence>
<feature type="compositionally biased region" description="Basic and acidic residues" evidence="1">
    <location>
        <begin position="160"/>
        <end position="169"/>
    </location>
</feature>
<feature type="compositionally biased region" description="Basic and acidic residues" evidence="1">
    <location>
        <begin position="86"/>
        <end position="116"/>
    </location>
</feature>
<evidence type="ECO:0000313" key="2">
    <source>
        <dbReference type="Proteomes" id="UP000079169"/>
    </source>
</evidence>